<sequence length="280" mass="31107">MASRTVTGERILASRIGGQGLVKEVAGRTRRPRYSGAKGVGTLRMRYSEELSRSLAEASNNGQELGKHSSRAAAAKNLESRRACGKERVVTLKSRSRRGVERELDRCTIPTKVLLQLATAFRIGGLRNRAGTFLYKDSLHRCDVPILALAGDRDLICPPEAVYETVKLIPASKVSYRVFGKPDGPHYAHYDLVGGRLKKIIDADFSEHFDLRKESGCILCSLVLATHSYIRAIEKKQLPTYMSAMSSESEWKAAKSPESIWKAVESPESPSREREREGCR</sequence>
<keyword evidence="3" id="KW-1185">Reference proteome</keyword>
<evidence type="ECO:0000313" key="2">
    <source>
        <dbReference type="EMBL" id="KAK8958151.1"/>
    </source>
</evidence>
<dbReference type="InterPro" id="IPR029058">
    <property type="entry name" value="AB_hydrolase_fold"/>
</dbReference>
<gene>
    <name evidence="2" type="ORF">KSP40_PGU020975</name>
</gene>
<dbReference type="Proteomes" id="UP001412067">
    <property type="component" value="Unassembled WGS sequence"/>
</dbReference>
<comment type="caution">
    <text evidence="2">The sequence shown here is derived from an EMBL/GenBank/DDBJ whole genome shotgun (WGS) entry which is preliminary data.</text>
</comment>
<feature type="region of interest" description="Disordered" evidence="1">
    <location>
        <begin position="255"/>
        <end position="280"/>
    </location>
</feature>
<dbReference type="Gene3D" id="3.40.50.1820">
    <property type="entry name" value="alpha/beta hydrolase"/>
    <property type="match status" value="1"/>
</dbReference>
<evidence type="ECO:0000256" key="1">
    <source>
        <dbReference type="SAM" id="MobiDB-lite"/>
    </source>
</evidence>
<accession>A0ABR2M264</accession>
<evidence type="ECO:0000313" key="3">
    <source>
        <dbReference type="Proteomes" id="UP001412067"/>
    </source>
</evidence>
<dbReference type="EMBL" id="JBBWWR010000012">
    <property type="protein sequence ID" value="KAK8958151.1"/>
    <property type="molecule type" value="Genomic_DNA"/>
</dbReference>
<name>A0ABR2M264_9ASPA</name>
<dbReference type="SUPFAM" id="SSF53474">
    <property type="entry name" value="alpha/beta-Hydrolases"/>
    <property type="match status" value="1"/>
</dbReference>
<organism evidence="2 3">
    <name type="scientific">Platanthera guangdongensis</name>
    <dbReference type="NCBI Taxonomy" id="2320717"/>
    <lineage>
        <taxon>Eukaryota</taxon>
        <taxon>Viridiplantae</taxon>
        <taxon>Streptophyta</taxon>
        <taxon>Embryophyta</taxon>
        <taxon>Tracheophyta</taxon>
        <taxon>Spermatophyta</taxon>
        <taxon>Magnoliopsida</taxon>
        <taxon>Liliopsida</taxon>
        <taxon>Asparagales</taxon>
        <taxon>Orchidaceae</taxon>
        <taxon>Orchidoideae</taxon>
        <taxon>Orchideae</taxon>
        <taxon>Orchidinae</taxon>
        <taxon>Platanthera</taxon>
    </lineage>
</organism>
<protein>
    <submittedName>
        <fullName evidence="2">Uncharacterized protein</fullName>
    </submittedName>
</protein>
<reference evidence="2 3" key="1">
    <citation type="journal article" date="2022" name="Nat. Plants">
        <title>Genomes of leafy and leafless Platanthera orchids illuminate the evolution of mycoheterotrophy.</title>
        <authorList>
            <person name="Li M.H."/>
            <person name="Liu K.W."/>
            <person name="Li Z."/>
            <person name="Lu H.C."/>
            <person name="Ye Q.L."/>
            <person name="Zhang D."/>
            <person name="Wang J.Y."/>
            <person name="Li Y.F."/>
            <person name="Zhong Z.M."/>
            <person name="Liu X."/>
            <person name="Yu X."/>
            <person name="Liu D.K."/>
            <person name="Tu X.D."/>
            <person name="Liu B."/>
            <person name="Hao Y."/>
            <person name="Liao X.Y."/>
            <person name="Jiang Y.T."/>
            <person name="Sun W.H."/>
            <person name="Chen J."/>
            <person name="Chen Y.Q."/>
            <person name="Ai Y."/>
            <person name="Zhai J.W."/>
            <person name="Wu S.S."/>
            <person name="Zhou Z."/>
            <person name="Hsiao Y.Y."/>
            <person name="Wu W.L."/>
            <person name="Chen Y.Y."/>
            <person name="Lin Y.F."/>
            <person name="Hsu J.L."/>
            <person name="Li C.Y."/>
            <person name="Wang Z.W."/>
            <person name="Zhao X."/>
            <person name="Zhong W.Y."/>
            <person name="Ma X.K."/>
            <person name="Ma L."/>
            <person name="Huang J."/>
            <person name="Chen G.Z."/>
            <person name="Huang M.Z."/>
            <person name="Huang L."/>
            <person name="Peng D.H."/>
            <person name="Luo Y.B."/>
            <person name="Zou S.Q."/>
            <person name="Chen S.P."/>
            <person name="Lan S."/>
            <person name="Tsai W.C."/>
            <person name="Van de Peer Y."/>
            <person name="Liu Z.J."/>
        </authorList>
    </citation>
    <scope>NUCLEOTIDE SEQUENCE [LARGE SCALE GENOMIC DNA]</scope>
    <source>
        <strain evidence="2">Lor288</strain>
    </source>
</reference>
<proteinExistence type="predicted"/>
<feature type="compositionally biased region" description="Basic and acidic residues" evidence="1">
    <location>
        <begin position="270"/>
        <end position="280"/>
    </location>
</feature>